<organism evidence="2 3">
    <name type="scientific">Leptospira vanthielii</name>
    <dbReference type="NCBI Taxonomy" id="293085"/>
    <lineage>
        <taxon>Bacteria</taxon>
        <taxon>Pseudomonadati</taxon>
        <taxon>Spirochaetota</taxon>
        <taxon>Spirochaetia</taxon>
        <taxon>Leptospirales</taxon>
        <taxon>Leptospiraceae</taxon>
        <taxon>Leptospira</taxon>
    </lineage>
</organism>
<protein>
    <submittedName>
        <fullName evidence="2">Uncharacterized protein</fullName>
    </submittedName>
</protein>
<evidence type="ECO:0000313" key="2">
    <source>
        <dbReference type="EMBL" id="TGM46436.1"/>
    </source>
</evidence>
<evidence type="ECO:0000313" key="3">
    <source>
        <dbReference type="Proteomes" id="UP000298112"/>
    </source>
</evidence>
<feature type="chain" id="PRO_5046642530" evidence="1">
    <location>
        <begin position="24"/>
        <end position="187"/>
    </location>
</feature>
<evidence type="ECO:0000256" key="1">
    <source>
        <dbReference type="SAM" id="SignalP"/>
    </source>
</evidence>
<dbReference type="EMBL" id="RQHF01000035">
    <property type="protein sequence ID" value="TGM46436.1"/>
    <property type="molecule type" value="Genomic_DNA"/>
</dbReference>
<keyword evidence="3" id="KW-1185">Reference proteome</keyword>
<accession>A0ABY2NLN0</accession>
<keyword evidence="1" id="KW-0732">Signal</keyword>
<reference evidence="3" key="1">
    <citation type="journal article" date="2019" name="PLoS Negl. Trop. Dis.">
        <title>Revisiting the worldwide diversity of Leptospira species in the environment.</title>
        <authorList>
            <person name="Vincent A.T."/>
            <person name="Schiettekatte O."/>
            <person name="Bourhy P."/>
            <person name="Veyrier F.J."/>
            <person name="Picardeau M."/>
        </authorList>
    </citation>
    <scope>NUCLEOTIDE SEQUENCE [LARGE SCALE GENOMIC DNA]</scope>
    <source>
        <strain evidence="3">201601955</strain>
    </source>
</reference>
<name>A0ABY2NLN0_9LEPT</name>
<dbReference type="Proteomes" id="UP000298112">
    <property type="component" value="Unassembled WGS sequence"/>
</dbReference>
<comment type="caution">
    <text evidence="2">The sequence shown here is derived from an EMBL/GenBank/DDBJ whole genome shotgun (WGS) entry which is preliminary data.</text>
</comment>
<proteinExistence type="predicted"/>
<feature type="signal peptide" evidence="1">
    <location>
        <begin position="1"/>
        <end position="23"/>
    </location>
</feature>
<gene>
    <name evidence="2" type="ORF">EHQ95_16990</name>
</gene>
<sequence>MNSFFRLFLLTFVSLGFFAFLNAEPKEPPSSISFVEGGVKKTFYRNPNVVAEYVDLKQISNNQQIDPGKQGIKSGWNIRPPGKILFPKSSKSTPTKVTEVYSTAVGMGPNIVLPGILIITFSSDQSQTSLDRISNKYGIQLINQFSPRLVSFQTEPGYVSIEKANEIRSEPNVLEAYPDIAVEKSLK</sequence>